<organism evidence="2 3">
    <name type="scientific">Sclerotinia borealis (strain F-4128)</name>
    <dbReference type="NCBI Taxonomy" id="1432307"/>
    <lineage>
        <taxon>Eukaryota</taxon>
        <taxon>Fungi</taxon>
        <taxon>Dikarya</taxon>
        <taxon>Ascomycota</taxon>
        <taxon>Pezizomycotina</taxon>
        <taxon>Leotiomycetes</taxon>
        <taxon>Helotiales</taxon>
        <taxon>Sclerotiniaceae</taxon>
        <taxon>Sclerotinia</taxon>
    </lineage>
</organism>
<sequence length="484" mass="52844">MSKFDLNIQETYIILEAALEPSKMGIPLPWLWFMFGKVSLLLHQIANPYVCSRSDPQDPSYKTIKWSGIQNSLEEAQSDVLLLLDCCSSGTADTGDGCGTTELIAACGFNDVANGVGSHSFTSALITELKLLISNPKFTAAVLYSRILCRVQNWMPKGRELQKAPLHVVLTQNPALPSSIQLSVKPRPISPSLDPSQSPGSASPASRSSNQMTDCDQGSGSSPMSSLLSAEAQFPRILLSVRLKEDLVPASSADLFADWLRTMPIIVESFNVEAGFRSFSTLLFVSMSTPIWVCLGRDAAISLVGIIRKETNAESGPIPTSLRAQLAESKLIRPLETEHPPSVPTADKPSTSASLEQSSTETLTLPKPGDHYSLLSSETDTAPVIPSSVHIDKVQTPSAISDIAFAPEISFDYDYPMKSRAFGEAMRVLHKSREVIVMEGLESGLSVIEEPNLRRKFDELSRAIEVLYKEEVRLSRTQEVNKKM</sequence>
<comment type="caution">
    <text evidence="2">The sequence shown here is derived from an EMBL/GenBank/DDBJ whole genome shotgun (WGS) entry which is preliminary data.</text>
</comment>
<feature type="region of interest" description="Disordered" evidence="1">
    <location>
        <begin position="334"/>
        <end position="371"/>
    </location>
</feature>
<accession>W9CNB9</accession>
<gene>
    <name evidence="2" type="ORF">SBOR_3429</name>
</gene>
<evidence type="ECO:0000313" key="3">
    <source>
        <dbReference type="Proteomes" id="UP000019487"/>
    </source>
</evidence>
<proteinExistence type="predicted"/>
<dbReference type="STRING" id="1432307.W9CNB9"/>
<feature type="compositionally biased region" description="Polar residues" evidence="1">
    <location>
        <begin position="348"/>
        <end position="363"/>
    </location>
</feature>
<keyword evidence="3" id="KW-1185">Reference proteome</keyword>
<name>W9CNB9_SCLBF</name>
<dbReference type="Proteomes" id="UP000019487">
    <property type="component" value="Unassembled WGS sequence"/>
</dbReference>
<evidence type="ECO:0000256" key="1">
    <source>
        <dbReference type="SAM" id="MobiDB-lite"/>
    </source>
</evidence>
<dbReference type="EMBL" id="AYSA01000149">
    <property type="protein sequence ID" value="ESZ96154.1"/>
    <property type="molecule type" value="Genomic_DNA"/>
</dbReference>
<feature type="compositionally biased region" description="Low complexity" evidence="1">
    <location>
        <begin position="195"/>
        <end position="209"/>
    </location>
</feature>
<dbReference type="AlphaFoldDB" id="W9CNB9"/>
<feature type="region of interest" description="Disordered" evidence="1">
    <location>
        <begin position="181"/>
        <end position="226"/>
    </location>
</feature>
<dbReference type="HOGENOM" id="CLU_564006_0_0_1"/>
<evidence type="ECO:0000313" key="2">
    <source>
        <dbReference type="EMBL" id="ESZ96154.1"/>
    </source>
</evidence>
<reference evidence="2 3" key="1">
    <citation type="journal article" date="2014" name="Genome Announc.">
        <title>Draft genome sequence of Sclerotinia borealis, a psychrophilic plant pathogenic fungus.</title>
        <authorList>
            <person name="Mardanov A.V."/>
            <person name="Beletsky A.V."/>
            <person name="Kadnikov V.V."/>
            <person name="Ignatov A.N."/>
            <person name="Ravin N.V."/>
        </authorList>
    </citation>
    <scope>NUCLEOTIDE SEQUENCE [LARGE SCALE GENOMIC DNA]</scope>
    <source>
        <strain evidence="3">F-4157</strain>
    </source>
</reference>
<dbReference type="OrthoDB" id="4760831at2759"/>
<protein>
    <submittedName>
        <fullName evidence="2">Uncharacterized protein</fullName>
    </submittedName>
</protein>